<evidence type="ECO:0000313" key="2">
    <source>
        <dbReference type="Proteomes" id="UP000677913"/>
    </source>
</evidence>
<name>A0A8J7WH27_9ACTN</name>
<organism evidence="1 2">
    <name type="scientific">Actinocrinis puniceicyclus</name>
    <dbReference type="NCBI Taxonomy" id="977794"/>
    <lineage>
        <taxon>Bacteria</taxon>
        <taxon>Bacillati</taxon>
        <taxon>Actinomycetota</taxon>
        <taxon>Actinomycetes</taxon>
        <taxon>Catenulisporales</taxon>
        <taxon>Actinospicaceae</taxon>
        <taxon>Actinocrinis</taxon>
    </lineage>
</organism>
<proteinExistence type="predicted"/>
<accession>A0A8J7WH27</accession>
<comment type="caution">
    <text evidence="1">The sequence shown here is derived from an EMBL/GenBank/DDBJ whole genome shotgun (WGS) entry which is preliminary data.</text>
</comment>
<dbReference type="AlphaFoldDB" id="A0A8J7WH27"/>
<keyword evidence="2" id="KW-1185">Reference proteome</keyword>
<dbReference type="InterPro" id="IPR011990">
    <property type="entry name" value="TPR-like_helical_dom_sf"/>
</dbReference>
<dbReference type="EMBL" id="JAGSXH010000006">
    <property type="protein sequence ID" value="MBS2962053.1"/>
    <property type="molecule type" value="Genomic_DNA"/>
</dbReference>
<sequence length="76" mass="8234">MAGCGNHSSEHADARMHLRQASEAFSELGDWWAAAECELHLGLVLQELGETTSANARLWAAREAFEKCGDAFNSAV</sequence>
<dbReference type="Proteomes" id="UP000677913">
    <property type="component" value="Unassembled WGS sequence"/>
</dbReference>
<evidence type="ECO:0000313" key="1">
    <source>
        <dbReference type="EMBL" id="MBS2962053.1"/>
    </source>
</evidence>
<dbReference type="Gene3D" id="1.25.40.10">
    <property type="entry name" value="Tetratricopeptide repeat domain"/>
    <property type="match status" value="1"/>
</dbReference>
<dbReference type="RefSeq" id="WP_211464318.1">
    <property type="nucleotide sequence ID" value="NZ_JAGSXH010000006.1"/>
</dbReference>
<gene>
    <name evidence="1" type="ORF">KGA66_03265</name>
</gene>
<protein>
    <submittedName>
        <fullName evidence="1">Uncharacterized protein</fullName>
    </submittedName>
</protein>
<reference evidence="1" key="1">
    <citation type="submission" date="2021-04" db="EMBL/GenBank/DDBJ databases">
        <title>Genome based classification of Actinospica acidithermotolerans sp. nov., an actinobacterium isolated from an Indonesian hot spring.</title>
        <authorList>
            <person name="Kusuma A.B."/>
            <person name="Putra K.E."/>
            <person name="Nafisah S."/>
            <person name="Loh J."/>
            <person name="Nouioui I."/>
            <person name="Goodfellow M."/>
        </authorList>
    </citation>
    <scope>NUCLEOTIDE SEQUENCE</scope>
    <source>
        <strain evidence="1">DSM 45618</strain>
    </source>
</reference>